<name>A0A6J4S7Q4_9ACTN</name>
<accession>A0A6J4S7Q4</accession>
<sequence>MRTAMIDTMVFDALQADPPGREAVLSAIRAGRLRLVTTHVQERQLADIRDPA</sequence>
<protein>
    <recommendedName>
        <fullName evidence="2">PIN domain-containing protein</fullName>
    </recommendedName>
</protein>
<organism evidence="1">
    <name type="scientific">uncultured Solirubrobacteraceae bacterium</name>
    <dbReference type="NCBI Taxonomy" id="1162706"/>
    <lineage>
        <taxon>Bacteria</taxon>
        <taxon>Bacillati</taxon>
        <taxon>Actinomycetota</taxon>
        <taxon>Thermoleophilia</taxon>
        <taxon>Solirubrobacterales</taxon>
        <taxon>Solirubrobacteraceae</taxon>
        <taxon>environmental samples</taxon>
    </lineage>
</organism>
<evidence type="ECO:0008006" key="2">
    <source>
        <dbReference type="Google" id="ProtNLM"/>
    </source>
</evidence>
<dbReference type="EMBL" id="CADCVP010000144">
    <property type="protein sequence ID" value="CAA9491118.1"/>
    <property type="molecule type" value="Genomic_DNA"/>
</dbReference>
<reference evidence="1" key="1">
    <citation type="submission" date="2020-02" db="EMBL/GenBank/DDBJ databases">
        <authorList>
            <person name="Meier V. D."/>
        </authorList>
    </citation>
    <scope>NUCLEOTIDE SEQUENCE</scope>
    <source>
        <strain evidence="1">AVDCRST_MAG69</strain>
    </source>
</reference>
<feature type="non-terminal residue" evidence="1">
    <location>
        <position position="52"/>
    </location>
</feature>
<evidence type="ECO:0000313" key="1">
    <source>
        <dbReference type="EMBL" id="CAA9491118.1"/>
    </source>
</evidence>
<proteinExistence type="predicted"/>
<gene>
    <name evidence="1" type="ORF">AVDCRST_MAG69-1353</name>
</gene>
<dbReference type="AlphaFoldDB" id="A0A6J4S7Q4"/>